<organism evidence="2 3">
    <name type="scientific">Limosa lapponica baueri</name>
    <dbReference type="NCBI Taxonomy" id="1758121"/>
    <lineage>
        <taxon>Eukaryota</taxon>
        <taxon>Metazoa</taxon>
        <taxon>Chordata</taxon>
        <taxon>Craniata</taxon>
        <taxon>Vertebrata</taxon>
        <taxon>Euteleostomi</taxon>
        <taxon>Archelosauria</taxon>
        <taxon>Archosauria</taxon>
        <taxon>Dinosauria</taxon>
        <taxon>Saurischia</taxon>
        <taxon>Theropoda</taxon>
        <taxon>Coelurosauria</taxon>
        <taxon>Aves</taxon>
        <taxon>Neognathae</taxon>
        <taxon>Neoaves</taxon>
        <taxon>Charadriiformes</taxon>
        <taxon>Scolopacidae</taxon>
        <taxon>Limosa</taxon>
    </lineage>
</organism>
<dbReference type="OrthoDB" id="416454at2759"/>
<name>A0A2I0U5W6_LIMLA</name>
<evidence type="ECO:0000256" key="1">
    <source>
        <dbReference type="SAM" id="MobiDB-lite"/>
    </source>
</evidence>
<keyword evidence="3" id="KW-1185">Reference proteome</keyword>
<sequence length="116" mass="13239">MPLTLILSCLFNGEQNVGEQNEAPIIQEELVSDVLHHFNAHKSLEQDGIHPRVLRELADVLIELLSILYQQSWLTGEIPVDWRLANVTPIRKRARRRTKGTTVRPQCLGRLPSRPS</sequence>
<accession>A0A2I0U5W6</accession>
<gene>
    <name evidence="2" type="ORF">llap_8255</name>
</gene>
<dbReference type="EMBL" id="KZ506116">
    <property type="protein sequence ID" value="PKU41447.1"/>
    <property type="molecule type" value="Genomic_DNA"/>
</dbReference>
<dbReference type="GO" id="GO:0007508">
    <property type="term" value="P:larval heart development"/>
    <property type="evidence" value="ECO:0007669"/>
    <property type="project" value="TreeGrafter"/>
</dbReference>
<dbReference type="GO" id="GO:0031012">
    <property type="term" value="C:extracellular matrix"/>
    <property type="evidence" value="ECO:0007669"/>
    <property type="project" value="TreeGrafter"/>
</dbReference>
<protein>
    <recommendedName>
        <fullName evidence="4">RNA-directed DNA polymerase from mobile element jockey</fullName>
    </recommendedName>
</protein>
<dbReference type="PANTHER" id="PTHR33395:SF22">
    <property type="entry name" value="REVERSE TRANSCRIPTASE DOMAIN-CONTAINING PROTEIN"/>
    <property type="match status" value="1"/>
</dbReference>
<evidence type="ECO:0000313" key="3">
    <source>
        <dbReference type="Proteomes" id="UP000233556"/>
    </source>
</evidence>
<evidence type="ECO:0000313" key="2">
    <source>
        <dbReference type="EMBL" id="PKU41447.1"/>
    </source>
</evidence>
<reference evidence="3" key="1">
    <citation type="submission" date="2017-11" db="EMBL/GenBank/DDBJ databases">
        <authorList>
            <person name="Lima N.C."/>
            <person name="Parody-Merino A.M."/>
            <person name="Battley P.F."/>
            <person name="Fidler A.E."/>
            <person name="Prosdocimi F."/>
        </authorList>
    </citation>
    <scope>NUCLEOTIDE SEQUENCE [LARGE SCALE GENOMIC DNA]</scope>
</reference>
<dbReference type="PANTHER" id="PTHR33395">
    <property type="entry name" value="TRANSCRIPTASE, PUTATIVE-RELATED-RELATED"/>
    <property type="match status" value="1"/>
</dbReference>
<dbReference type="GO" id="GO:0061343">
    <property type="term" value="P:cell adhesion involved in heart morphogenesis"/>
    <property type="evidence" value="ECO:0007669"/>
    <property type="project" value="TreeGrafter"/>
</dbReference>
<dbReference type="Proteomes" id="UP000233556">
    <property type="component" value="Unassembled WGS sequence"/>
</dbReference>
<proteinExistence type="predicted"/>
<dbReference type="AlphaFoldDB" id="A0A2I0U5W6"/>
<evidence type="ECO:0008006" key="4">
    <source>
        <dbReference type="Google" id="ProtNLM"/>
    </source>
</evidence>
<feature type="region of interest" description="Disordered" evidence="1">
    <location>
        <begin position="95"/>
        <end position="116"/>
    </location>
</feature>
<reference evidence="3" key="2">
    <citation type="submission" date="2017-12" db="EMBL/GenBank/DDBJ databases">
        <title>Genome sequence of the Bar-tailed Godwit (Limosa lapponica baueri).</title>
        <authorList>
            <person name="Lima N.C.B."/>
            <person name="Parody-Merino A.M."/>
            <person name="Battley P.F."/>
            <person name="Fidler A.E."/>
            <person name="Prosdocimi F."/>
        </authorList>
    </citation>
    <scope>NUCLEOTIDE SEQUENCE [LARGE SCALE GENOMIC DNA]</scope>
</reference>